<comment type="caution">
    <text evidence="1">The sequence shown here is derived from an EMBL/GenBank/DDBJ whole genome shotgun (WGS) entry which is preliminary data.</text>
</comment>
<organism evidence="1 2">
    <name type="scientific">Araneus ventricosus</name>
    <name type="common">Orbweaver spider</name>
    <name type="synonym">Epeira ventricosa</name>
    <dbReference type="NCBI Taxonomy" id="182803"/>
    <lineage>
        <taxon>Eukaryota</taxon>
        <taxon>Metazoa</taxon>
        <taxon>Ecdysozoa</taxon>
        <taxon>Arthropoda</taxon>
        <taxon>Chelicerata</taxon>
        <taxon>Arachnida</taxon>
        <taxon>Araneae</taxon>
        <taxon>Araneomorphae</taxon>
        <taxon>Entelegynae</taxon>
        <taxon>Araneoidea</taxon>
        <taxon>Araneidae</taxon>
        <taxon>Araneus</taxon>
    </lineage>
</organism>
<dbReference type="OrthoDB" id="6694091at2759"/>
<proteinExistence type="predicted"/>
<sequence length="79" mass="8731">MSGPGEIGAVHHTRTGRLDTTYVSACNRPHTRRIFNGIRNLGSDNHLNAILVVAGEIASEIDADKNFESIPRHRVRQRG</sequence>
<keyword evidence="2" id="KW-1185">Reference proteome</keyword>
<gene>
    <name evidence="1" type="ORF">AVEN_13969_1</name>
</gene>
<name>A0A4Y2K3U9_ARAVE</name>
<reference evidence="1 2" key="1">
    <citation type="journal article" date="2019" name="Sci. Rep.">
        <title>Orb-weaving spider Araneus ventricosus genome elucidates the spidroin gene catalogue.</title>
        <authorList>
            <person name="Kono N."/>
            <person name="Nakamura H."/>
            <person name="Ohtoshi R."/>
            <person name="Moran D.A.P."/>
            <person name="Shinohara A."/>
            <person name="Yoshida Y."/>
            <person name="Fujiwara M."/>
            <person name="Mori M."/>
            <person name="Tomita M."/>
            <person name="Arakawa K."/>
        </authorList>
    </citation>
    <scope>NUCLEOTIDE SEQUENCE [LARGE SCALE GENOMIC DNA]</scope>
</reference>
<accession>A0A4Y2K3U9</accession>
<protein>
    <submittedName>
        <fullName evidence="1">Uncharacterized protein</fullName>
    </submittedName>
</protein>
<dbReference type="EMBL" id="BGPR01004147">
    <property type="protein sequence ID" value="GBM96495.1"/>
    <property type="molecule type" value="Genomic_DNA"/>
</dbReference>
<evidence type="ECO:0000313" key="1">
    <source>
        <dbReference type="EMBL" id="GBM96495.1"/>
    </source>
</evidence>
<dbReference type="AlphaFoldDB" id="A0A4Y2K3U9"/>
<dbReference type="Proteomes" id="UP000499080">
    <property type="component" value="Unassembled WGS sequence"/>
</dbReference>
<evidence type="ECO:0000313" key="2">
    <source>
        <dbReference type="Proteomes" id="UP000499080"/>
    </source>
</evidence>